<evidence type="ECO:0000313" key="3">
    <source>
        <dbReference type="Proteomes" id="UP000319212"/>
    </source>
</evidence>
<name>A0A502DWD2_9BURK</name>
<sequence length="429" mass="46432">MLVLSHPTGNANARAAALGLLQAGQLTAFQTSIATFPGDWLDRLSGLPGLGELRRRRFDPALKDVTAMWPWREAGRLLASRAGLRSLTAHERGAFCVDAVYRSLDLHIAHGLAKAGTAAAGRSGVYAYEDGALASFQAARSLGIARLYDLPIGYWRAARRLLDAEQARWPEWQSTLTGFLDSEEKLARKDQELRLADRIFVASSFTRRTLADFPGPLAAIEVIPYGFPAVGDARQHAALAGRPLKLLFVGGLSQRKGIADLFAAVRALGSRVELTVVGAKAVEGNAALDAALAAHRWIPSLPHDAILKLMREHDVFVFPSLFEGFGLVITEAMSQGTPVITTDRTAGPDLIEHGRNGWLVEAGNTAALQASIENLLQHPEQVAAAGREAMDTARRRPWEVYGRELAEAVARTLDDTARRPLTKESGHHA</sequence>
<evidence type="ECO:0000259" key="1">
    <source>
        <dbReference type="Pfam" id="PF00534"/>
    </source>
</evidence>
<organism evidence="2 3">
    <name type="scientific">Variovorax guangxiensis</name>
    <dbReference type="NCBI Taxonomy" id="1775474"/>
    <lineage>
        <taxon>Bacteria</taxon>
        <taxon>Pseudomonadati</taxon>
        <taxon>Pseudomonadota</taxon>
        <taxon>Betaproteobacteria</taxon>
        <taxon>Burkholderiales</taxon>
        <taxon>Comamonadaceae</taxon>
        <taxon>Variovorax</taxon>
    </lineage>
</organism>
<dbReference type="Gene3D" id="3.40.50.2000">
    <property type="entry name" value="Glycogen Phosphorylase B"/>
    <property type="match status" value="2"/>
</dbReference>
<reference evidence="2 3" key="1">
    <citation type="journal article" date="2019" name="Environ. Microbiol.">
        <title>Species interactions and distinct microbial communities in high Arctic permafrost affected cryosols are associated with the CH4 and CO2 gas fluxes.</title>
        <authorList>
            <person name="Altshuler I."/>
            <person name="Hamel J."/>
            <person name="Turney S."/>
            <person name="Magnuson E."/>
            <person name="Levesque R."/>
            <person name="Greer C."/>
            <person name="Whyte L.G."/>
        </authorList>
    </citation>
    <scope>NUCLEOTIDE SEQUENCE [LARGE SCALE GENOMIC DNA]</scope>
    <source>
        <strain evidence="2 3">S06.C</strain>
    </source>
</reference>
<dbReference type="OrthoDB" id="9775208at2"/>
<dbReference type="CDD" id="cd03801">
    <property type="entry name" value="GT4_PimA-like"/>
    <property type="match status" value="1"/>
</dbReference>
<dbReference type="RefSeq" id="WP_140841042.1">
    <property type="nucleotide sequence ID" value="NZ_RCZI01000002.1"/>
</dbReference>
<gene>
    <name evidence="2" type="ORF">EAH82_09395</name>
</gene>
<dbReference type="AlphaFoldDB" id="A0A502DWD2"/>
<comment type="caution">
    <text evidence="2">The sequence shown here is derived from an EMBL/GenBank/DDBJ whole genome shotgun (WGS) entry which is preliminary data.</text>
</comment>
<protein>
    <submittedName>
        <fullName evidence="2">Glycosyltransferase</fullName>
    </submittedName>
</protein>
<dbReference type="EMBL" id="RCZI01000002">
    <property type="protein sequence ID" value="TPG28979.1"/>
    <property type="molecule type" value="Genomic_DNA"/>
</dbReference>
<dbReference type="Proteomes" id="UP000319212">
    <property type="component" value="Unassembled WGS sequence"/>
</dbReference>
<dbReference type="InterPro" id="IPR001296">
    <property type="entry name" value="Glyco_trans_1"/>
</dbReference>
<feature type="domain" description="Glycosyl transferase family 1" evidence="1">
    <location>
        <begin position="234"/>
        <end position="389"/>
    </location>
</feature>
<proteinExistence type="predicted"/>
<dbReference type="PANTHER" id="PTHR12526">
    <property type="entry name" value="GLYCOSYLTRANSFERASE"/>
    <property type="match status" value="1"/>
</dbReference>
<accession>A0A502DWD2</accession>
<dbReference type="GO" id="GO:0016757">
    <property type="term" value="F:glycosyltransferase activity"/>
    <property type="evidence" value="ECO:0007669"/>
    <property type="project" value="InterPro"/>
</dbReference>
<dbReference type="SUPFAM" id="SSF53756">
    <property type="entry name" value="UDP-Glycosyltransferase/glycogen phosphorylase"/>
    <property type="match status" value="1"/>
</dbReference>
<evidence type="ECO:0000313" key="2">
    <source>
        <dbReference type="EMBL" id="TPG28979.1"/>
    </source>
</evidence>
<keyword evidence="2" id="KW-0808">Transferase</keyword>
<dbReference type="Pfam" id="PF00534">
    <property type="entry name" value="Glycos_transf_1"/>
    <property type="match status" value="1"/>
</dbReference>